<comment type="caution">
    <text evidence="2">The sequence shown here is derived from an EMBL/GenBank/DDBJ whole genome shotgun (WGS) entry which is preliminary data.</text>
</comment>
<organism evidence="2 3">
    <name type="scientific">candidate division CPR3 bacterium 4484_211</name>
    <dbReference type="NCBI Taxonomy" id="1968527"/>
    <lineage>
        <taxon>Bacteria</taxon>
        <taxon>Bacteria division CPR3</taxon>
    </lineage>
</organism>
<evidence type="ECO:0000313" key="3">
    <source>
        <dbReference type="Proteomes" id="UP000192520"/>
    </source>
</evidence>
<dbReference type="PANTHER" id="PTHR37309:SF1">
    <property type="entry name" value="SLR0284 PROTEIN"/>
    <property type="match status" value="1"/>
</dbReference>
<feature type="transmembrane region" description="Helical" evidence="1">
    <location>
        <begin position="29"/>
        <end position="48"/>
    </location>
</feature>
<dbReference type="STRING" id="1968527.B5M47_00950"/>
<evidence type="ECO:0000313" key="2">
    <source>
        <dbReference type="EMBL" id="OQX51405.1"/>
    </source>
</evidence>
<feature type="transmembrane region" description="Helical" evidence="1">
    <location>
        <begin position="5"/>
        <end position="23"/>
    </location>
</feature>
<sequence>MKKIILRVIVNALAVAITARLVPSISYQGGIGGLLVITLFFGVINLFVKPIISFFALPIQLITLGLFSLVINGAMLYLTAFLLENFEISGMWFPGIDFGPIFIVPFFIPAWGIAIIGASLISVISGCLHWLVE</sequence>
<keyword evidence="1" id="KW-1133">Transmembrane helix</keyword>
<dbReference type="PANTHER" id="PTHR37309">
    <property type="entry name" value="SLR0284 PROTEIN"/>
    <property type="match status" value="1"/>
</dbReference>
<reference evidence="3" key="1">
    <citation type="submission" date="2017-03" db="EMBL/GenBank/DDBJ databases">
        <title>Novel pathways for hydrocarbon cycling and metabolic interdependencies in hydrothermal sediment communities.</title>
        <authorList>
            <person name="Dombrowski N."/>
            <person name="Seitz K."/>
            <person name="Teske A."/>
            <person name="Baker B."/>
        </authorList>
    </citation>
    <scope>NUCLEOTIDE SEQUENCE [LARGE SCALE GENOMIC DNA]</scope>
</reference>
<feature type="transmembrane region" description="Helical" evidence="1">
    <location>
        <begin position="55"/>
        <end position="83"/>
    </location>
</feature>
<proteinExistence type="predicted"/>
<dbReference type="InterPro" id="IPR007165">
    <property type="entry name" value="Phage_holin_4_2"/>
</dbReference>
<keyword evidence="1" id="KW-0472">Membrane</keyword>
<evidence type="ECO:0000256" key="1">
    <source>
        <dbReference type="SAM" id="Phobius"/>
    </source>
</evidence>
<accession>A0A1W9NZ46</accession>
<keyword evidence="1" id="KW-0812">Transmembrane</keyword>
<dbReference type="EMBL" id="MZGJ01000004">
    <property type="protein sequence ID" value="OQX51405.1"/>
    <property type="molecule type" value="Genomic_DNA"/>
</dbReference>
<name>A0A1W9NZ46_UNCC3</name>
<dbReference type="Proteomes" id="UP000192520">
    <property type="component" value="Unassembled WGS sequence"/>
</dbReference>
<feature type="transmembrane region" description="Helical" evidence="1">
    <location>
        <begin position="103"/>
        <end position="132"/>
    </location>
</feature>
<gene>
    <name evidence="2" type="ORF">B5M47_00950</name>
</gene>
<dbReference type="Pfam" id="PF04020">
    <property type="entry name" value="Phage_holin_4_2"/>
    <property type="match status" value="1"/>
</dbReference>
<protein>
    <recommendedName>
        <fullName evidence="4">Phage holin family protein</fullName>
    </recommendedName>
</protein>
<evidence type="ECO:0008006" key="4">
    <source>
        <dbReference type="Google" id="ProtNLM"/>
    </source>
</evidence>
<dbReference type="AlphaFoldDB" id="A0A1W9NZ46"/>